<accession>A0AAW5NQZ2</accession>
<dbReference type="EMBL" id="CP103141">
    <property type="protein sequence ID" value="UVQ75213.1"/>
    <property type="molecule type" value="Genomic_DNA"/>
</dbReference>
<proteinExistence type="predicted"/>
<evidence type="ECO:0000313" key="3">
    <source>
        <dbReference type="Proteomes" id="UP001060104"/>
    </source>
</evidence>
<dbReference type="EMBL" id="JANUTS010000001">
    <property type="protein sequence ID" value="MCS2790850.1"/>
    <property type="molecule type" value="Genomic_DNA"/>
</dbReference>
<dbReference type="Proteomes" id="UP001204548">
    <property type="component" value="Unassembled WGS sequence"/>
</dbReference>
<dbReference type="AlphaFoldDB" id="A0AAW5NQZ2"/>
<protein>
    <submittedName>
        <fullName evidence="1">Uncharacterized protein</fullName>
    </submittedName>
</protein>
<dbReference type="GeneID" id="75431435"/>
<evidence type="ECO:0000313" key="4">
    <source>
        <dbReference type="Proteomes" id="UP001204548"/>
    </source>
</evidence>
<dbReference type="Proteomes" id="UP001060104">
    <property type="component" value="Chromosome"/>
</dbReference>
<sequence length="42" mass="4318">MPATTLATTAAITAVTTMNKPIQAKSESMGAKSMFNSLGEKS</sequence>
<organism evidence="1 4">
    <name type="scientific">Bacteroides faecis</name>
    <dbReference type="NCBI Taxonomy" id="674529"/>
    <lineage>
        <taxon>Bacteria</taxon>
        <taxon>Pseudomonadati</taxon>
        <taxon>Bacteroidota</taxon>
        <taxon>Bacteroidia</taxon>
        <taxon>Bacteroidales</taxon>
        <taxon>Bacteroidaceae</taxon>
        <taxon>Bacteroides</taxon>
    </lineage>
</organism>
<gene>
    <name evidence="1" type="ORF">NXW97_02245</name>
    <name evidence="2" type="ORF">NXY30_01955</name>
</gene>
<evidence type="ECO:0000313" key="2">
    <source>
        <dbReference type="EMBL" id="UVQ75213.1"/>
    </source>
</evidence>
<dbReference type="RefSeq" id="WP_255323165.1">
    <property type="nucleotide sequence ID" value="NZ_CAJTBQ010000004.1"/>
</dbReference>
<name>A0AAW5NQZ2_9BACE</name>
<reference evidence="1" key="1">
    <citation type="submission" date="2022-08" db="EMBL/GenBank/DDBJ databases">
        <title>Genome Sequencing of Bacteroides fragilis Group Isolates with Nanopore Technology.</title>
        <authorList>
            <person name="Tisza M.J."/>
            <person name="Smith D."/>
            <person name="Dekker J.P."/>
        </authorList>
    </citation>
    <scope>NUCLEOTIDE SEQUENCE</scope>
    <source>
        <strain evidence="1">BFG-351</strain>
        <strain evidence="2">BFG-527</strain>
    </source>
</reference>
<evidence type="ECO:0000313" key="1">
    <source>
        <dbReference type="EMBL" id="MCS2790850.1"/>
    </source>
</evidence>
<keyword evidence="3" id="KW-1185">Reference proteome</keyword>